<organism evidence="2 3">
    <name type="scientific">Psychroflexus salarius</name>
    <dbReference type="NCBI Taxonomy" id="1155689"/>
    <lineage>
        <taxon>Bacteria</taxon>
        <taxon>Pseudomonadati</taxon>
        <taxon>Bacteroidota</taxon>
        <taxon>Flavobacteriia</taxon>
        <taxon>Flavobacteriales</taxon>
        <taxon>Flavobacteriaceae</taxon>
        <taxon>Psychroflexus</taxon>
    </lineage>
</organism>
<dbReference type="SUPFAM" id="SSF54060">
    <property type="entry name" value="His-Me finger endonucleases"/>
    <property type="match status" value="1"/>
</dbReference>
<name>A0A1M4XB85_9FLAO</name>
<gene>
    <name evidence="2" type="ORF">SAMN05444278_10853</name>
</gene>
<dbReference type="InterPro" id="IPR003615">
    <property type="entry name" value="HNH_nuc"/>
</dbReference>
<accession>A0A1M4XB85</accession>
<dbReference type="AlphaFoldDB" id="A0A1M4XB85"/>
<evidence type="ECO:0000313" key="3">
    <source>
        <dbReference type="Proteomes" id="UP000184462"/>
    </source>
</evidence>
<feature type="domain" description="HNH nuclease" evidence="1">
    <location>
        <begin position="67"/>
        <end position="110"/>
    </location>
</feature>
<dbReference type="STRING" id="1155689.SAMN05444278_10853"/>
<dbReference type="Proteomes" id="UP000184462">
    <property type="component" value="Unassembled WGS sequence"/>
</dbReference>
<evidence type="ECO:0000313" key="2">
    <source>
        <dbReference type="EMBL" id="SHE90671.1"/>
    </source>
</evidence>
<keyword evidence="2" id="KW-0378">Hydrolase</keyword>
<dbReference type="RefSeq" id="WP_073193433.1">
    <property type="nucleotide sequence ID" value="NZ_FQTW01000008.1"/>
</dbReference>
<dbReference type="OrthoDB" id="6631788at2"/>
<sequence>MTKNQEEEWRTVELEPQFKENQSIEVSNLGDARRIKKTGKTWPVKLGNINGYASVSITLKAGGNRSRYLHKLIAETFLDKRDDQIFVIHKDYDKQNNHVSNLAWANKKEKEKHQFKNPKWLAKSKMVKNSKLSEDDVRKIKRMLNSPNRKYKMRDLAKKFQISEMQLYRIKKGKNWTHVKI</sequence>
<keyword evidence="2" id="KW-0255">Endonuclease</keyword>
<dbReference type="Gene3D" id="3.90.75.20">
    <property type="match status" value="1"/>
</dbReference>
<evidence type="ECO:0000259" key="1">
    <source>
        <dbReference type="Pfam" id="PF13392"/>
    </source>
</evidence>
<dbReference type="GO" id="GO:0004519">
    <property type="term" value="F:endonuclease activity"/>
    <property type="evidence" value="ECO:0007669"/>
    <property type="project" value="UniProtKB-KW"/>
</dbReference>
<reference evidence="2 3" key="1">
    <citation type="submission" date="2016-11" db="EMBL/GenBank/DDBJ databases">
        <authorList>
            <person name="Jaros S."/>
            <person name="Januszkiewicz K."/>
            <person name="Wedrychowicz H."/>
        </authorList>
    </citation>
    <scope>NUCLEOTIDE SEQUENCE [LARGE SCALE GENOMIC DNA]</scope>
    <source>
        <strain evidence="2 3">DSM 25661</strain>
    </source>
</reference>
<dbReference type="InterPro" id="IPR044925">
    <property type="entry name" value="His-Me_finger_sf"/>
</dbReference>
<dbReference type="EMBL" id="FQTW01000008">
    <property type="protein sequence ID" value="SHE90671.1"/>
    <property type="molecule type" value="Genomic_DNA"/>
</dbReference>
<keyword evidence="3" id="KW-1185">Reference proteome</keyword>
<dbReference type="Pfam" id="PF13392">
    <property type="entry name" value="HNH_3"/>
    <property type="match status" value="1"/>
</dbReference>
<keyword evidence="2" id="KW-0540">Nuclease</keyword>
<proteinExistence type="predicted"/>
<protein>
    <submittedName>
        <fullName evidence="2">HNH endonuclease</fullName>
    </submittedName>
</protein>